<keyword evidence="8" id="KW-0378">Hydrolase</keyword>
<feature type="domain" description="Peptidase M16 C-terminal" evidence="16">
    <location>
        <begin position="182"/>
        <end position="360"/>
    </location>
</feature>
<keyword evidence="6" id="KW-0645">Protease</keyword>
<comment type="function">
    <text evidence="2">Endopeptidase that degrades small peptides of less than 7 kDa, such as glucagon and insulin.</text>
</comment>
<dbReference type="InterPro" id="IPR001431">
    <property type="entry name" value="Pept_M16_Zn_BS"/>
</dbReference>
<evidence type="ECO:0000259" key="15">
    <source>
        <dbReference type="Pfam" id="PF00675"/>
    </source>
</evidence>
<dbReference type="RefSeq" id="WP_306101546.1">
    <property type="nucleotide sequence ID" value="NZ_CP162601.1"/>
</dbReference>
<dbReference type="KEGG" id="vih:AB0763_04825"/>
<sequence>MHQSPNDNNQYHYITLSNQLRVLLIHQPQASKSAAALAVNVGHFDDPQSREGLAHYLEHMLFLGTERYPRVGDFQNFVSQHGGANNAWTGTEHTCYFFDIDHNAFERGLDRFSQFFTAPLFNQEALDKERHAVDSEFKLKLKDDNRRIYQVNKELVNPAHPFAKFSVGNLTTLDDRNGQSIRSEIVQFHQQHYSADLMTLTLMSPEPLSVLEQWATHYFADIENHHLFPKTVSIDYQAKLTTGHLVEIQPVKDLRKLQLTFPLPSSEADYRIKPLSYIAHLIGYEGENSLMMTLKDQGWITSLIAGGGASGSNYRDFTISCHLTELGFEHVDDIVQHIFHYIGLIVSQGLDAWRYQEKKTVMAAAFQFQEPTRPIDLVSHLAINMQHYDDEDVIFGDYRMSDYDQAMIEQRLSLLSVDNVRLTLIHPQAKVDRHAKWYQTPYSVTPFRPQQKDQFRTPLADSTLALPLPNPFISDQLEPQALSGHAHYPELIEEKAGFRLWHLQDREFRLPKGIIYIAIDSPHAVASVTNIVKTRLCVEMFLDALAKQTYQAEIAGMHYNLYAHQGGVTLTLSGFSQQQPKLLKVILEKFATRSFSQERFENIKQQLKRSWSNAQQDRPLSQLFSGIAGLLQPNNPPYCKLLQAIDDVDVESLPDFVSRLLSELHIEMFVHGDWQQSQALQMAEVLKNALRIKDQSYQESLRPLVMLGRNGTYQWEIECQQSDSAVVVYHQCPDTEPRSIALYALANHLMSAEFFHQIRTKQQLGYMVGTGNMPMHRHPGLVLYVQSPSASPQTLISSIDEFLNAFYLLLLELTDYQWHSSKKGLWNQISAPDTTLKMRSQRLWVAIGNKDNEFNQRERVLEQLKSLTRADMMRFVVNELKPRTANRLVMHSHGLAHVPYEPLNIGKKIDDVAEFQKRRLDRNHG</sequence>
<evidence type="ECO:0000256" key="2">
    <source>
        <dbReference type="ARBA" id="ARBA00002184"/>
    </source>
</evidence>
<dbReference type="FunFam" id="3.30.830.10:FF:000012">
    <property type="entry name" value="Protease 3"/>
    <property type="match status" value="1"/>
</dbReference>
<dbReference type="EMBL" id="CP162601">
    <property type="protein sequence ID" value="XDK26320.1"/>
    <property type="molecule type" value="Genomic_DNA"/>
</dbReference>
<dbReference type="InterPro" id="IPR054734">
    <property type="entry name" value="PqqF-like_C_4"/>
</dbReference>
<evidence type="ECO:0000256" key="5">
    <source>
        <dbReference type="ARBA" id="ARBA00017565"/>
    </source>
</evidence>
<evidence type="ECO:0000256" key="7">
    <source>
        <dbReference type="ARBA" id="ARBA00022723"/>
    </source>
</evidence>
<dbReference type="AlphaFoldDB" id="A0AB39HI63"/>
<feature type="domain" description="Peptidase M16 N-terminal" evidence="15">
    <location>
        <begin position="21"/>
        <end position="158"/>
    </location>
</feature>
<keyword evidence="9" id="KW-0862">Zinc</keyword>
<evidence type="ECO:0000256" key="6">
    <source>
        <dbReference type="ARBA" id="ARBA00022670"/>
    </source>
</evidence>
<proteinExistence type="inferred from homology"/>
<evidence type="ECO:0000256" key="14">
    <source>
        <dbReference type="RuleBase" id="RU004447"/>
    </source>
</evidence>
<evidence type="ECO:0000313" key="19">
    <source>
        <dbReference type="EMBL" id="XDK26320.1"/>
    </source>
</evidence>
<evidence type="ECO:0000259" key="18">
    <source>
        <dbReference type="Pfam" id="PF22456"/>
    </source>
</evidence>
<dbReference type="GO" id="GO:0046872">
    <property type="term" value="F:metal ion binding"/>
    <property type="evidence" value="ECO:0007669"/>
    <property type="project" value="UniProtKB-KW"/>
</dbReference>
<dbReference type="FunFam" id="3.30.830.10:FF:000005">
    <property type="entry name" value="nardilysin isoform X1"/>
    <property type="match status" value="1"/>
</dbReference>
<reference evidence="19" key="1">
    <citation type="submission" date="2024-07" db="EMBL/GenBank/DDBJ databases">
        <title>Genome Analysis of a Potential Novel Vibrio Species Secreting pH- and Thermo-stable Alginate Lyase and its Application in Producing Alginate Oligosaccharides.</title>
        <authorList>
            <person name="Huang H."/>
            <person name="Bao K."/>
        </authorList>
    </citation>
    <scope>NUCLEOTIDE SEQUENCE</scope>
    <source>
        <strain evidence="19">HB236076</strain>
    </source>
</reference>
<dbReference type="InterPro" id="IPR007863">
    <property type="entry name" value="Peptidase_M16_C"/>
</dbReference>
<dbReference type="Pfam" id="PF16187">
    <property type="entry name" value="Peptidase_M16_M"/>
    <property type="match status" value="1"/>
</dbReference>
<dbReference type="GO" id="GO:0005737">
    <property type="term" value="C:cytoplasm"/>
    <property type="evidence" value="ECO:0007669"/>
    <property type="project" value="UniProtKB-ARBA"/>
</dbReference>
<dbReference type="Pfam" id="PF00675">
    <property type="entry name" value="Peptidase_M16"/>
    <property type="match status" value="1"/>
</dbReference>
<organism evidence="19">
    <name type="scientific">Vibrio sp. HB236076</name>
    <dbReference type="NCBI Taxonomy" id="3232307"/>
    <lineage>
        <taxon>Bacteria</taxon>
        <taxon>Pseudomonadati</taxon>
        <taxon>Pseudomonadota</taxon>
        <taxon>Gammaproteobacteria</taxon>
        <taxon>Vibrionales</taxon>
        <taxon>Vibrionaceae</taxon>
        <taxon>Vibrio</taxon>
    </lineage>
</organism>
<evidence type="ECO:0000259" key="17">
    <source>
        <dbReference type="Pfam" id="PF16187"/>
    </source>
</evidence>
<keyword evidence="10" id="KW-0482">Metalloprotease</keyword>
<feature type="domain" description="Coenzyme PQQ synthesis protein F-like C-terminal lobe" evidence="18">
    <location>
        <begin position="745"/>
        <end position="844"/>
    </location>
</feature>
<dbReference type="PANTHER" id="PTHR43690:SF18">
    <property type="entry name" value="INSULIN-DEGRADING ENZYME-RELATED"/>
    <property type="match status" value="1"/>
</dbReference>
<evidence type="ECO:0000256" key="10">
    <source>
        <dbReference type="ARBA" id="ARBA00023049"/>
    </source>
</evidence>
<dbReference type="Pfam" id="PF05193">
    <property type="entry name" value="Peptidase_M16_C"/>
    <property type="match status" value="1"/>
</dbReference>
<evidence type="ECO:0000256" key="3">
    <source>
        <dbReference type="ARBA" id="ARBA00007261"/>
    </source>
</evidence>
<dbReference type="EC" id="3.4.24.55" evidence="4"/>
<evidence type="ECO:0000256" key="12">
    <source>
        <dbReference type="ARBA" id="ARBA00031184"/>
    </source>
</evidence>
<feature type="domain" description="Peptidase M16 middle/third" evidence="17">
    <location>
        <begin position="366"/>
        <end position="643"/>
    </location>
</feature>
<evidence type="ECO:0000256" key="13">
    <source>
        <dbReference type="ARBA" id="ARBA00033450"/>
    </source>
</evidence>
<dbReference type="Gene3D" id="3.30.830.10">
    <property type="entry name" value="Metalloenzyme, LuxS/M16 peptidase-like"/>
    <property type="match status" value="4"/>
</dbReference>
<dbReference type="InterPro" id="IPR011765">
    <property type="entry name" value="Pept_M16_N"/>
</dbReference>
<protein>
    <recommendedName>
        <fullName evidence="5">Protease 3</fullName>
        <ecNumber evidence="4">3.4.24.55</ecNumber>
    </recommendedName>
    <alternativeName>
        <fullName evidence="13">Pitrilysin</fullName>
    </alternativeName>
    <alternativeName>
        <fullName evidence="12">Protease III</fullName>
    </alternativeName>
    <alternativeName>
        <fullName evidence="11">Protease pi</fullName>
    </alternativeName>
</protein>
<evidence type="ECO:0000256" key="9">
    <source>
        <dbReference type="ARBA" id="ARBA00022833"/>
    </source>
</evidence>
<evidence type="ECO:0000256" key="11">
    <source>
        <dbReference type="ARBA" id="ARBA00029597"/>
    </source>
</evidence>
<dbReference type="InterPro" id="IPR050626">
    <property type="entry name" value="Peptidase_M16"/>
</dbReference>
<dbReference type="GO" id="GO:0006508">
    <property type="term" value="P:proteolysis"/>
    <property type="evidence" value="ECO:0007669"/>
    <property type="project" value="UniProtKB-KW"/>
</dbReference>
<dbReference type="SUPFAM" id="SSF63411">
    <property type="entry name" value="LuxS/MPP-like metallohydrolase"/>
    <property type="match status" value="4"/>
</dbReference>
<dbReference type="PROSITE" id="PS00143">
    <property type="entry name" value="INSULINASE"/>
    <property type="match status" value="1"/>
</dbReference>
<evidence type="ECO:0000256" key="4">
    <source>
        <dbReference type="ARBA" id="ARBA00012449"/>
    </source>
</evidence>
<name>A0AB39HI63_9VIBR</name>
<dbReference type="GO" id="GO:0004222">
    <property type="term" value="F:metalloendopeptidase activity"/>
    <property type="evidence" value="ECO:0007669"/>
    <property type="project" value="UniProtKB-EC"/>
</dbReference>
<evidence type="ECO:0000259" key="16">
    <source>
        <dbReference type="Pfam" id="PF05193"/>
    </source>
</evidence>
<evidence type="ECO:0000256" key="8">
    <source>
        <dbReference type="ARBA" id="ARBA00022801"/>
    </source>
</evidence>
<dbReference type="Pfam" id="PF22456">
    <property type="entry name" value="PqqF-like_C_4"/>
    <property type="match status" value="1"/>
</dbReference>
<comment type="similarity">
    <text evidence="3 14">Belongs to the peptidase M16 family.</text>
</comment>
<evidence type="ECO:0000256" key="1">
    <source>
        <dbReference type="ARBA" id="ARBA00001947"/>
    </source>
</evidence>
<accession>A0AB39HI63</accession>
<dbReference type="InterPro" id="IPR011249">
    <property type="entry name" value="Metalloenz_LuxS/M16"/>
</dbReference>
<dbReference type="InterPro" id="IPR032632">
    <property type="entry name" value="Peptidase_M16_M"/>
</dbReference>
<dbReference type="PANTHER" id="PTHR43690">
    <property type="entry name" value="NARDILYSIN"/>
    <property type="match status" value="1"/>
</dbReference>
<keyword evidence="7" id="KW-0479">Metal-binding</keyword>
<comment type="cofactor">
    <cofactor evidence="1">
        <name>Zn(2+)</name>
        <dbReference type="ChEBI" id="CHEBI:29105"/>
    </cofactor>
</comment>
<gene>
    <name evidence="19" type="ORF">AB0763_04825</name>
</gene>